<evidence type="ECO:0000256" key="1">
    <source>
        <dbReference type="ARBA" id="ARBA00022448"/>
    </source>
</evidence>
<keyword evidence="1" id="KW-0813">Transport</keyword>
<evidence type="ECO:0000256" key="3">
    <source>
        <dbReference type="ARBA" id="ARBA00022723"/>
    </source>
</evidence>
<dbReference type="InterPro" id="IPR036909">
    <property type="entry name" value="Cyt_c-like_dom_sf"/>
</dbReference>
<keyword evidence="4" id="KW-0249">Electron transport</keyword>
<dbReference type="PANTHER" id="PTHR37823:SF1">
    <property type="entry name" value="CYTOCHROME C-553-LIKE"/>
    <property type="match status" value="1"/>
</dbReference>
<dbReference type="RefSeq" id="WP_213044088.1">
    <property type="nucleotide sequence ID" value="NZ_CAJNBJ010000020.1"/>
</dbReference>
<feature type="domain" description="Cytochrome c" evidence="7">
    <location>
        <begin position="62"/>
        <end position="143"/>
    </location>
</feature>
<keyword evidence="2 6" id="KW-0349">Heme</keyword>
<keyword evidence="8" id="KW-0808">Transferase</keyword>
<evidence type="ECO:0000256" key="6">
    <source>
        <dbReference type="PROSITE-ProRule" id="PRU00433"/>
    </source>
</evidence>
<dbReference type="InterPro" id="IPR009056">
    <property type="entry name" value="Cyt_c-like_dom"/>
</dbReference>
<dbReference type="SUPFAM" id="SSF46626">
    <property type="entry name" value="Cytochrome c"/>
    <property type="match status" value="2"/>
</dbReference>
<keyword evidence="3 6" id="KW-0479">Metal-binding</keyword>
<comment type="caution">
    <text evidence="8">The sequence shown here is derived from an EMBL/GenBank/DDBJ whole genome shotgun (WGS) entry which is preliminary data.</text>
</comment>
<dbReference type="Pfam" id="PF00034">
    <property type="entry name" value="Cytochrom_C"/>
    <property type="match status" value="2"/>
</dbReference>
<accession>A0ABM8S9Z8</accession>
<feature type="domain" description="Cytochrome c" evidence="7">
    <location>
        <begin position="157"/>
        <end position="237"/>
    </location>
</feature>
<evidence type="ECO:0000313" key="9">
    <source>
        <dbReference type="Proteomes" id="UP000675880"/>
    </source>
</evidence>
<reference evidence="8 9" key="1">
    <citation type="submission" date="2021-02" db="EMBL/GenBank/DDBJ databases">
        <authorList>
            <person name="Han P."/>
        </authorList>
    </citation>
    <scope>NUCLEOTIDE SEQUENCE [LARGE SCALE GENOMIC DNA]</scope>
    <source>
        <strain evidence="8">Candidatus Nitrospira sp. ZN2</strain>
    </source>
</reference>
<evidence type="ECO:0000256" key="4">
    <source>
        <dbReference type="ARBA" id="ARBA00022982"/>
    </source>
</evidence>
<dbReference type="GO" id="GO:0016740">
    <property type="term" value="F:transferase activity"/>
    <property type="evidence" value="ECO:0007669"/>
    <property type="project" value="UniProtKB-KW"/>
</dbReference>
<dbReference type="PROSITE" id="PS51007">
    <property type="entry name" value="CYTC"/>
    <property type="match status" value="2"/>
</dbReference>
<dbReference type="PROSITE" id="PS51257">
    <property type="entry name" value="PROKAR_LIPOPROTEIN"/>
    <property type="match status" value="1"/>
</dbReference>
<dbReference type="InterPro" id="IPR051811">
    <property type="entry name" value="Cytochrome_c550/c551-like"/>
</dbReference>
<dbReference type="EC" id="2.8.5.2" evidence="8"/>
<name>A0ABM8S9Z8_9BACT</name>
<evidence type="ECO:0000256" key="2">
    <source>
        <dbReference type="ARBA" id="ARBA00022617"/>
    </source>
</evidence>
<evidence type="ECO:0000313" key="8">
    <source>
        <dbReference type="EMBL" id="CAE6797026.1"/>
    </source>
</evidence>
<dbReference type="EMBL" id="CAJNBJ010000020">
    <property type="protein sequence ID" value="CAE6797026.1"/>
    <property type="molecule type" value="Genomic_DNA"/>
</dbReference>
<organism evidence="8 9">
    <name type="scientific">Nitrospira defluvii</name>
    <dbReference type="NCBI Taxonomy" id="330214"/>
    <lineage>
        <taxon>Bacteria</taxon>
        <taxon>Pseudomonadati</taxon>
        <taxon>Nitrospirota</taxon>
        <taxon>Nitrospiria</taxon>
        <taxon>Nitrospirales</taxon>
        <taxon>Nitrospiraceae</taxon>
        <taxon>Nitrospira</taxon>
    </lineage>
</organism>
<evidence type="ECO:0000259" key="7">
    <source>
        <dbReference type="PROSITE" id="PS51007"/>
    </source>
</evidence>
<protein>
    <submittedName>
        <fullName evidence="8">L-cysteine S-thiosulfotransferase</fullName>
        <ecNumber evidence="8">2.8.5.2</ecNumber>
    </submittedName>
</protein>
<dbReference type="Gene3D" id="1.10.760.10">
    <property type="entry name" value="Cytochrome c-like domain"/>
    <property type="match status" value="2"/>
</dbReference>
<keyword evidence="5 6" id="KW-0408">Iron</keyword>
<dbReference type="PANTHER" id="PTHR37823">
    <property type="entry name" value="CYTOCHROME C-553-LIKE"/>
    <property type="match status" value="1"/>
</dbReference>
<evidence type="ECO:0000256" key="5">
    <source>
        <dbReference type="ARBA" id="ARBA00023004"/>
    </source>
</evidence>
<dbReference type="Proteomes" id="UP000675880">
    <property type="component" value="Unassembled WGS sequence"/>
</dbReference>
<sequence>MTQIGKIAIGLSTLFALTLGCAEPPVPRESMPTIAPQTAKAVVSAQARPAPASAPAGQAMTGRPDVGKELFKKQECVNCHSIRGHGGSQGPDLAQVGLRRSAEWLNNFIYDPSELFPESPMPRLDWKSEQEVADVVAFLLTLKREVPKEKILQAKASDVEKGEAFVRAYDCRACHTIGEGGVAGYPDLSHVGRKIRPEWERSWLKDTQTIKPGTFMPTFGFSEPELDAIVAYLHTLK</sequence>
<gene>
    <name evidence="8" type="ORF">NSPZN2_70143</name>
</gene>
<proteinExistence type="predicted"/>
<keyword evidence="9" id="KW-1185">Reference proteome</keyword>